<dbReference type="HOGENOM" id="CLU_123330_2_0_6"/>
<dbReference type="GO" id="GO:0003824">
    <property type="term" value="F:catalytic activity"/>
    <property type="evidence" value="ECO:0007669"/>
    <property type="project" value="InterPro"/>
</dbReference>
<feature type="domain" description="HIT" evidence="2">
    <location>
        <begin position="1"/>
        <end position="92"/>
    </location>
</feature>
<accession>E8LMP4</accession>
<protein>
    <submittedName>
        <fullName evidence="3">Histidine triad domain protein</fullName>
    </submittedName>
</protein>
<dbReference type="Pfam" id="PF01230">
    <property type="entry name" value="HIT"/>
    <property type="match status" value="1"/>
</dbReference>
<dbReference type="STRING" id="762983.HMPREF9444_02038"/>
<comment type="caution">
    <text evidence="3">The sequence shown here is derived from an EMBL/GenBank/DDBJ whole genome shotgun (WGS) entry which is preliminary data.</text>
</comment>
<dbReference type="SUPFAM" id="SSF54197">
    <property type="entry name" value="HIT-like"/>
    <property type="match status" value="1"/>
</dbReference>
<name>E8LMP4_SUCHY</name>
<evidence type="ECO:0000256" key="1">
    <source>
        <dbReference type="PROSITE-ProRule" id="PRU00464"/>
    </source>
</evidence>
<dbReference type="PROSITE" id="PS51084">
    <property type="entry name" value="HIT_2"/>
    <property type="match status" value="1"/>
</dbReference>
<evidence type="ECO:0000259" key="2">
    <source>
        <dbReference type="PROSITE" id="PS51084"/>
    </source>
</evidence>
<evidence type="ECO:0000313" key="3">
    <source>
        <dbReference type="EMBL" id="EFY06228.1"/>
    </source>
</evidence>
<gene>
    <name evidence="3" type="ORF">HMPREF9444_02038</name>
</gene>
<dbReference type="AlphaFoldDB" id="E8LMP4"/>
<dbReference type="Gene3D" id="3.30.428.10">
    <property type="entry name" value="HIT-like"/>
    <property type="match status" value="1"/>
</dbReference>
<proteinExistence type="predicted"/>
<keyword evidence="4" id="KW-1185">Reference proteome</keyword>
<reference evidence="3 4" key="1">
    <citation type="submission" date="2011-01" db="EMBL/GenBank/DDBJ databases">
        <authorList>
            <person name="Weinstock G."/>
            <person name="Sodergren E."/>
            <person name="Clifton S."/>
            <person name="Fulton L."/>
            <person name="Fulton B."/>
            <person name="Courtney L."/>
            <person name="Fronick C."/>
            <person name="Harrison M."/>
            <person name="Strong C."/>
            <person name="Farmer C."/>
            <person name="Delahaunty K."/>
            <person name="Markovic C."/>
            <person name="Hall O."/>
            <person name="Minx P."/>
            <person name="Tomlinson C."/>
            <person name="Mitreva M."/>
            <person name="Hou S."/>
            <person name="Chen J."/>
            <person name="Wollam A."/>
            <person name="Pepin K.H."/>
            <person name="Johnson M."/>
            <person name="Bhonagiri V."/>
            <person name="Zhang X."/>
            <person name="Suruliraj S."/>
            <person name="Warren W."/>
            <person name="Chinwalla A."/>
            <person name="Mardis E.R."/>
            <person name="Wilson R.K."/>
        </authorList>
    </citation>
    <scope>NUCLEOTIDE SEQUENCE [LARGE SCALE GENOMIC DNA]</scope>
    <source>
        <strain evidence="4">DSM 22608 / JCM 16073 / KCTC 15190 / YIT 12066</strain>
    </source>
</reference>
<organism evidence="3 4">
    <name type="scientific">Succinatimonas hippei (strain DSM 22608 / JCM 16073 / KCTC 15190 / YIT 12066)</name>
    <dbReference type="NCBI Taxonomy" id="762983"/>
    <lineage>
        <taxon>Bacteria</taxon>
        <taxon>Pseudomonadati</taxon>
        <taxon>Pseudomonadota</taxon>
        <taxon>Gammaproteobacteria</taxon>
        <taxon>Aeromonadales</taxon>
        <taxon>Succinivibrionaceae</taxon>
        <taxon>Succinatimonas</taxon>
    </lineage>
</organism>
<dbReference type="EMBL" id="AEVO01000143">
    <property type="protein sequence ID" value="EFY06228.1"/>
    <property type="molecule type" value="Genomic_DNA"/>
</dbReference>
<feature type="short sequence motif" description="Histidine triad motif" evidence="1">
    <location>
        <begin position="77"/>
        <end position="81"/>
    </location>
</feature>
<dbReference type="InterPro" id="IPR036265">
    <property type="entry name" value="HIT-like_sf"/>
</dbReference>
<dbReference type="InterPro" id="IPR011146">
    <property type="entry name" value="HIT-like"/>
</dbReference>
<evidence type="ECO:0000313" key="4">
    <source>
        <dbReference type="Proteomes" id="UP000018458"/>
    </source>
</evidence>
<sequence>MIEICKLNMSTVYLNKDQKHKGRVVLKFKDHKTEVSDLTPEENQIFFAELSQVVKAIVNLYHPDKVNYAIYGDLVPHLHIHIVPKYKDGLQWGGPFKDDVPKVTLSDDEYAKMVAELRAEILK</sequence>
<dbReference type="eggNOG" id="COG0537">
    <property type="taxonomic scope" value="Bacteria"/>
</dbReference>
<dbReference type="Proteomes" id="UP000018458">
    <property type="component" value="Unassembled WGS sequence"/>
</dbReference>